<keyword evidence="2" id="KW-1185">Reference proteome</keyword>
<gene>
    <name evidence="1" type="ORF">PPENT_87.1.T1130132</name>
</gene>
<accession>A0A8S1X719</accession>
<comment type="caution">
    <text evidence="1">The sequence shown here is derived from an EMBL/GenBank/DDBJ whole genome shotgun (WGS) entry which is preliminary data.</text>
</comment>
<reference evidence="1" key="1">
    <citation type="submission" date="2021-01" db="EMBL/GenBank/DDBJ databases">
        <authorList>
            <consortium name="Genoscope - CEA"/>
            <person name="William W."/>
        </authorList>
    </citation>
    <scope>NUCLEOTIDE SEQUENCE</scope>
</reference>
<evidence type="ECO:0000313" key="1">
    <source>
        <dbReference type="EMBL" id="CAD8196765.1"/>
    </source>
</evidence>
<protein>
    <submittedName>
        <fullName evidence="1">Uncharacterized protein</fullName>
    </submittedName>
</protein>
<dbReference type="EMBL" id="CAJJDO010000113">
    <property type="protein sequence ID" value="CAD8196765.1"/>
    <property type="molecule type" value="Genomic_DNA"/>
</dbReference>
<organism evidence="1 2">
    <name type="scientific">Paramecium pentaurelia</name>
    <dbReference type="NCBI Taxonomy" id="43138"/>
    <lineage>
        <taxon>Eukaryota</taxon>
        <taxon>Sar</taxon>
        <taxon>Alveolata</taxon>
        <taxon>Ciliophora</taxon>
        <taxon>Intramacronucleata</taxon>
        <taxon>Oligohymenophorea</taxon>
        <taxon>Peniculida</taxon>
        <taxon>Parameciidae</taxon>
        <taxon>Paramecium</taxon>
    </lineage>
</organism>
<name>A0A8S1X719_9CILI</name>
<proteinExistence type="predicted"/>
<evidence type="ECO:0000313" key="2">
    <source>
        <dbReference type="Proteomes" id="UP000689195"/>
    </source>
</evidence>
<dbReference type="Proteomes" id="UP000689195">
    <property type="component" value="Unassembled WGS sequence"/>
</dbReference>
<sequence>MQSMFSPYVKLRCLDYPLLIVLKEKIEGYFTKFLGLTSVNFGNLIKDKIKQI</sequence>
<dbReference type="AlphaFoldDB" id="A0A8S1X719"/>